<dbReference type="Proteomes" id="UP000250235">
    <property type="component" value="Unassembled WGS sequence"/>
</dbReference>
<evidence type="ECO:0000313" key="2">
    <source>
        <dbReference type="Proteomes" id="UP000250235"/>
    </source>
</evidence>
<keyword evidence="2" id="KW-1185">Reference proteome</keyword>
<reference evidence="1 2" key="1">
    <citation type="journal article" date="2015" name="Proc. Natl. Acad. Sci. U.S.A.">
        <title>The resurrection genome of Boea hygrometrica: A blueprint for survival of dehydration.</title>
        <authorList>
            <person name="Xiao L."/>
            <person name="Yang G."/>
            <person name="Zhang L."/>
            <person name="Yang X."/>
            <person name="Zhao S."/>
            <person name="Ji Z."/>
            <person name="Zhou Q."/>
            <person name="Hu M."/>
            <person name="Wang Y."/>
            <person name="Chen M."/>
            <person name="Xu Y."/>
            <person name="Jin H."/>
            <person name="Xiao X."/>
            <person name="Hu G."/>
            <person name="Bao F."/>
            <person name="Hu Y."/>
            <person name="Wan P."/>
            <person name="Li L."/>
            <person name="Deng X."/>
            <person name="Kuang T."/>
            <person name="Xiang C."/>
            <person name="Zhu J.K."/>
            <person name="Oliver M.J."/>
            <person name="He Y."/>
        </authorList>
    </citation>
    <scope>NUCLEOTIDE SEQUENCE [LARGE SCALE GENOMIC DNA]</scope>
    <source>
        <strain evidence="2">cv. XS01</strain>
    </source>
</reference>
<sequence length="87" mass="9762">MERRRFTLAPSTADQLSTTGTTAEFIHGTALRESFEQQLFALPLLLKCSASKVANKRANQGESSATKIVKNRGWMRWELAIESYGEQ</sequence>
<accession>A0A2Z7CBF8</accession>
<name>A0A2Z7CBF8_9LAMI</name>
<gene>
    <name evidence="1" type="ORF">F511_18134</name>
</gene>
<dbReference type="AlphaFoldDB" id="A0A2Z7CBF8"/>
<dbReference type="EMBL" id="KQ997053">
    <property type="protein sequence ID" value="KZV44332.1"/>
    <property type="molecule type" value="Genomic_DNA"/>
</dbReference>
<evidence type="ECO:0000313" key="1">
    <source>
        <dbReference type="EMBL" id="KZV44332.1"/>
    </source>
</evidence>
<protein>
    <submittedName>
        <fullName evidence="1">Pentatricopeptide repeat-containing protein chloroplastic</fullName>
    </submittedName>
</protein>
<organism evidence="1 2">
    <name type="scientific">Dorcoceras hygrometricum</name>
    <dbReference type="NCBI Taxonomy" id="472368"/>
    <lineage>
        <taxon>Eukaryota</taxon>
        <taxon>Viridiplantae</taxon>
        <taxon>Streptophyta</taxon>
        <taxon>Embryophyta</taxon>
        <taxon>Tracheophyta</taxon>
        <taxon>Spermatophyta</taxon>
        <taxon>Magnoliopsida</taxon>
        <taxon>eudicotyledons</taxon>
        <taxon>Gunneridae</taxon>
        <taxon>Pentapetalae</taxon>
        <taxon>asterids</taxon>
        <taxon>lamiids</taxon>
        <taxon>Lamiales</taxon>
        <taxon>Gesneriaceae</taxon>
        <taxon>Didymocarpoideae</taxon>
        <taxon>Trichosporeae</taxon>
        <taxon>Loxocarpinae</taxon>
        <taxon>Dorcoceras</taxon>
    </lineage>
</organism>
<proteinExistence type="predicted"/>